<dbReference type="AlphaFoldDB" id="A0AAD6YU85"/>
<dbReference type="GO" id="GO:0000253">
    <property type="term" value="F:3-beta-hydroxysteroid 3-dehydrogenase (NADP+) activity"/>
    <property type="evidence" value="ECO:0007669"/>
    <property type="project" value="TreeGrafter"/>
</dbReference>
<gene>
    <name evidence="7" type="ORF">GGX14DRAFT_416864</name>
</gene>
<dbReference type="PANTHER" id="PTHR43647">
    <property type="entry name" value="DEHYDROGENASE"/>
    <property type="match status" value="1"/>
</dbReference>
<organism evidence="7 8">
    <name type="scientific">Mycena pura</name>
    <dbReference type="NCBI Taxonomy" id="153505"/>
    <lineage>
        <taxon>Eukaryota</taxon>
        <taxon>Fungi</taxon>
        <taxon>Dikarya</taxon>
        <taxon>Basidiomycota</taxon>
        <taxon>Agaricomycotina</taxon>
        <taxon>Agaricomycetes</taxon>
        <taxon>Agaricomycetidae</taxon>
        <taxon>Agaricales</taxon>
        <taxon>Marasmiineae</taxon>
        <taxon>Mycenaceae</taxon>
        <taxon>Mycena</taxon>
    </lineage>
</organism>
<dbReference type="PANTHER" id="PTHR43647:SF1">
    <property type="entry name" value="3-KETO-STEROID REDUCTASE ERG27"/>
    <property type="match status" value="1"/>
</dbReference>
<dbReference type="EMBL" id="JARJCW010000002">
    <property type="protein sequence ID" value="KAJ7229150.1"/>
    <property type="molecule type" value="Genomic_DNA"/>
</dbReference>
<name>A0AAD6YU85_9AGAR</name>
<dbReference type="GO" id="GO:0005789">
    <property type="term" value="C:endoplasmic reticulum membrane"/>
    <property type="evidence" value="ECO:0007669"/>
    <property type="project" value="TreeGrafter"/>
</dbReference>
<dbReference type="GO" id="GO:0005811">
    <property type="term" value="C:lipid droplet"/>
    <property type="evidence" value="ECO:0007669"/>
    <property type="project" value="TreeGrafter"/>
</dbReference>
<evidence type="ECO:0000256" key="1">
    <source>
        <dbReference type="ARBA" id="ARBA00022516"/>
    </source>
</evidence>
<comment type="similarity">
    <text evidence="6">Belongs to the short-chain dehydrogenases/reductases (SDR) family. ERG27 subfamily.</text>
</comment>
<accession>A0AAD6YU85</accession>
<keyword evidence="8" id="KW-1185">Reference proteome</keyword>
<keyword evidence="3" id="KW-0752">Steroid biosynthesis</keyword>
<proteinExistence type="inferred from homology"/>
<evidence type="ECO:0000313" key="8">
    <source>
        <dbReference type="Proteomes" id="UP001219525"/>
    </source>
</evidence>
<evidence type="ECO:0000313" key="7">
    <source>
        <dbReference type="EMBL" id="KAJ7229150.1"/>
    </source>
</evidence>
<evidence type="ECO:0000256" key="3">
    <source>
        <dbReference type="ARBA" id="ARBA00022955"/>
    </source>
</evidence>
<protein>
    <submittedName>
        <fullName evidence="7">3-keto sterol reductase</fullName>
    </submittedName>
</protein>
<reference evidence="7" key="1">
    <citation type="submission" date="2023-03" db="EMBL/GenBank/DDBJ databases">
        <title>Massive genome expansion in bonnet fungi (Mycena s.s.) driven by repeated elements and novel gene families across ecological guilds.</title>
        <authorList>
            <consortium name="Lawrence Berkeley National Laboratory"/>
            <person name="Harder C.B."/>
            <person name="Miyauchi S."/>
            <person name="Viragh M."/>
            <person name="Kuo A."/>
            <person name="Thoen E."/>
            <person name="Andreopoulos B."/>
            <person name="Lu D."/>
            <person name="Skrede I."/>
            <person name="Drula E."/>
            <person name="Henrissat B."/>
            <person name="Morin E."/>
            <person name="Kohler A."/>
            <person name="Barry K."/>
            <person name="LaButti K."/>
            <person name="Morin E."/>
            <person name="Salamov A."/>
            <person name="Lipzen A."/>
            <person name="Mereny Z."/>
            <person name="Hegedus B."/>
            <person name="Baldrian P."/>
            <person name="Stursova M."/>
            <person name="Weitz H."/>
            <person name="Taylor A."/>
            <person name="Grigoriev I.V."/>
            <person name="Nagy L.G."/>
            <person name="Martin F."/>
            <person name="Kauserud H."/>
        </authorList>
    </citation>
    <scope>NUCLEOTIDE SEQUENCE</scope>
    <source>
        <strain evidence="7">9144</strain>
    </source>
</reference>
<evidence type="ECO:0000256" key="5">
    <source>
        <dbReference type="ARBA" id="ARBA00023098"/>
    </source>
</evidence>
<evidence type="ECO:0000256" key="2">
    <source>
        <dbReference type="ARBA" id="ARBA00022857"/>
    </source>
</evidence>
<keyword evidence="4" id="KW-0560">Oxidoreductase</keyword>
<evidence type="ECO:0000256" key="4">
    <source>
        <dbReference type="ARBA" id="ARBA00023002"/>
    </source>
</evidence>
<dbReference type="GO" id="GO:0006694">
    <property type="term" value="P:steroid biosynthetic process"/>
    <property type="evidence" value="ECO:0007669"/>
    <property type="project" value="UniProtKB-KW"/>
</dbReference>
<dbReference type="GO" id="GO:0005741">
    <property type="term" value="C:mitochondrial outer membrane"/>
    <property type="evidence" value="ECO:0007669"/>
    <property type="project" value="TreeGrafter"/>
</dbReference>
<evidence type="ECO:0000256" key="6">
    <source>
        <dbReference type="ARBA" id="ARBA00023593"/>
    </source>
</evidence>
<dbReference type="InterPro" id="IPR051593">
    <property type="entry name" value="Ergosterol_Biosynth_ERG27"/>
</dbReference>
<dbReference type="Gene3D" id="3.40.50.720">
    <property type="entry name" value="NAD(P)-binding Rossmann-like Domain"/>
    <property type="match status" value="1"/>
</dbReference>
<dbReference type="Proteomes" id="UP001219525">
    <property type="component" value="Unassembled WGS sequence"/>
</dbReference>
<dbReference type="SUPFAM" id="SSF51735">
    <property type="entry name" value="NAD(P)-binding Rossmann-fold domains"/>
    <property type="match status" value="1"/>
</dbReference>
<dbReference type="InterPro" id="IPR036291">
    <property type="entry name" value="NAD(P)-bd_dom_sf"/>
</dbReference>
<comment type="caution">
    <text evidence="7">The sequence shown here is derived from an EMBL/GenBank/DDBJ whole genome shotgun (WGS) entry which is preliminary data.</text>
</comment>
<sequence>MSASPVVIVTGANAGIGYGICRRLLFQLCVSNPPDSWPQPWATRAKELSLEPPTGNGLTLIMACRSIQRATAARDELYHELDGHIKQLRAHPEYDGYADEFRHNLTIQVEYVDLAVLSTVFDFSSRVSKQYSHISHIICNAGVADFSHIDWLLCIKQLAMGFLSAITRPQFYVQNVGQVSVDGLGYVWQTNLFGHYVLVRSLEPLLQNSVYPADSRIIWTSSIETSKFYDDDDWQLTKTAHSYQSVKYQIELIATVLNHRALQISSAKRIRHFVSNPGSCSTKISDKLVEQGSFLKNLAVIMFYIGRLFARHLTITPAKAAISAVHLSLVAISFITFSTSDPVRFDSETDRWGNAEVGTTPVPKWKENEAHGELLVKKCDKLYQESLEDRKTA</sequence>
<keyword evidence="1" id="KW-0444">Lipid biosynthesis</keyword>
<keyword evidence="5" id="KW-0443">Lipid metabolism</keyword>
<keyword evidence="2" id="KW-0521">NADP</keyword>